<dbReference type="AlphaFoldDB" id="A0A318QLT9"/>
<accession>A0A318QLT9</accession>
<keyword evidence="3" id="KW-1185">Reference proteome</keyword>
<reference evidence="2 3" key="1">
    <citation type="submission" date="2017-07" db="EMBL/GenBank/DDBJ databases">
        <title>A draft genome sequence of Komagataeibacter sucrofermentans LMG 18788.</title>
        <authorList>
            <person name="Skraban J."/>
            <person name="Cleenwerck I."/>
            <person name="Vandamme P."/>
            <person name="Trcek J."/>
        </authorList>
    </citation>
    <scope>NUCLEOTIDE SEQUENCE [LARGE SCALE GENOMIC DNA]</scope>
    <source>
        <strain evidence="2 3">LMG 18788</strain>
    </source>
</reference>
<sequence length="150" mass="16126">MFLLFKSQMDKITSYFPLVHGVAHVDDCSVLKRIVCVIRNGLQWKDAPEAYGPHKTWTCNGFVPSRPWSVPVPVARPRPTAPASTSRAGCLPNSQPCHQSSDRPPIGSGNPSGACPESAQRTHGTQANNAMSSSYQPSASPQLSCSGYES</sequence>
<organism evidence="2 3">
    <name type="scientific">Komagataeibacter sucrofermentans</name>
    <dbReference type="NCBI Taxonomy" id="1053551"/>
    <lineage>
        <taxon>Bacteria</taxon>
        <taxon>Pseudomonadati</taxon>
        <taxon>Pseudomonadota</taxon>
        <taxon>Alphaproteobacteria</taxon>
        <taxon>Acetobacterales</taxon>
        <taxon>Acetobacteraceae</taxon>
        <taxon>Komagataeibacter</taxon>
    </lineage>
</organism>
<name>A0A318QLT9_9PROT</name>
<gene>
    <name evidence="2" type="ORF">CFR77_11915</name>
</gene>
<feature type="compositionally biased region" description="Polar residues" evidence="1">
    <location>
        <begin position="119"/>
        <end position="150"/>
    </location>
</feature>
<evidence type="ECO:0008006" key="4">
    <source>
        <dbReference type="Google" id="ProtNLM"/>
    </source>
</evidence>
<dbReference type="EMBL" id="NKUA01000016">
    <property type="protein sequence ID" value="PYD78242.1"/>
    <property type="molecule type" value="Genomic_DNA"/>
</dbReference>
<evidence type="ECO:0000256" key="1">
    <source>
        <dbReference type="SAM" id="MobiDB-lite"/>
    </source>
</evidence>
<comment type="caution">
    <text evidence="2">The sequence shown here is derived from an EMBL/GenBank/DDBJ whole genome shotgun (WGS) entry which is preliminary data.</text>
</comment>
<proteinExistence type="predicted"/>
<dbReference type="Proteomes" id="UP000247814">
    <property type="component" value="Unassembled WGS sequence"/>
</dbReference>
<evidence type="ECO:0000313" key="3">
    <source>
        <dbReference type="Proteomes" id="UP000247814"/>
    </source>
</evidence>
<protein>
    <recommendedName>
        <fullName evidence="4">Transposase</fullName>
    </recommendedName>
</protein>
<feature type="region of interest" description="Disordered" evidence="1">
    <location>
        <begin position="70"/>
        <end position="150"/>
    </location>
</feature>
<evidence type="ECO:0000313" key="2">
    <source>
        <dbReference type="EMBL" id="PYD78242.1"/>
    </source>
</evidence>